<dbReference type="AlphaFoldDB" id="A0A1G7L8R5"/>
<dbReference type="RefSeq" id="WP_092661541.1">
    <property type="nucleotide sequence ID" value="NZ_FNBK01000006.1"/>
</dbReference>
<dbReference type="OrthoDB" id="201266at2157"/>
<gene>
    <name evidence="1" type="ORF">SAMN05216218_106202</name>
</gene>
<protein>
    <submittedName>
        <fullName evidence="1">Uncharacterized protein</fullName>
    </submittedName>
</protein>
<keyword evidence="2" id="KW-1185">Reference proteome</keyword>
<evidence type="ECO:0000313" key="1">
    <source>
        <dbReference type="EMBL" id="SDF45766.1"/>
    </source>
</evidence>
<evidence type="ECO:0000313" key="2">
    <source>
        <dbReference type="Proteomes" id="UP000199076"/>
    </source>
</evidence>
<organism evidence="1 2">
    <name type="scientific">Halorientalis regularis</name>
    <dbReference type="NCBI Taxonomy" id="660518"/>
    <lineage>
        <taxon>Archaea</taxon>
        <taxon>Methanobacteriati</taxon>
        <taxon>Methanobacteriota</taxon>
        <taxon>Stenosarchaea group</taxon>
        <taxon>Halobacteria</taxon>
        <taxon>Halobacteriales</taxon>
        <taxon>Haloarculaceae</taxon>
        <taxon>Halorientalis</taxon>
    </lineage>
</organism>
<dbReference type="Pfam" id="PF19128">
    <property type="entry name" value="DUF5811"/>
    <property type="match status" value="1"/>
</dbReference>
<dbReference type="EMBL" id="FNBK01000006">
    <property type="protein sequence ID" value="SDF45766.1"/>
    <property type="molecule type" value="Genomic_DNA"/>
</dbReference>
<dbReference type="Proteomes" id="UP000199076">
    <property type="component" value="Unassembled WGS sequence"/>
</dbReference>
<dbReference type="InterPro" id="IPR043835">
    <property type="entry name" value="DUF5811"/>
</dbReference>
<reference evidence="2" key="1">
    <citation type="submission" date="2016-10" db="EMBL/GenBank/DDBJ databases">
        <authorList>
            <person name="Varghese N."/>
            <person name="Submissions S."/>
        </authorList>
    </citation>
    <scope>NUCLEOTIDE SEQUENCE [LARGE SCALE GENOMIC DNA]</scope>
    <source>
        <strain evidence="2">IBRC-M 10760</strain>
    </source>
</reference>
<sequence>MYGNTPFAGADDDGAAPRLTAEQRRHLRRDLANVAAQTRDLLPDEFAVGLELAQGANGPRATVAVQPPVGSAVSAGYTPEDDADLRIGEDEQTDLAQGLAASAALQMKQAMGTDHSPTAQ</sequence>
<proteinExistence type="predicted"/>
<accession>A0A1G7L8R5</accession>
<name>A0A1G7L8R5_9EURY</name>